<evidence type="ECO:0000313" key="2">
    <source>
        <dbReference type="Proteomes" id="UP000006253"/>
    </source>
</evidence>
<name>A0A0E2B641_9LEPT</name>
<organism evidence="1 2">
    <name type="scientific">Leptospira kirschneri str. H1</name>
    <dbReference type="NCBI Taxonomy" id="1049966"/>
    <lineage>
        <taxon>Bacteria</taxon>
        <taxon>Pseudomonadati</taxon>
        <taxon>Spirochaetota</taxon>
        <taxon>Spirochaetia</taxon>
        <taxon>Leptospirales</taxon>
        <taxon>Leptospiraceae</taxon>
        <taxon>Leptospira</taxon>
    </lineage>
</organism>
<reference evidence="1 2" key="1">
    <citation type="submission" date="2012-10" db="EMBL/GenBank/DDBJ databases">
        <authorList>
            <person name="Harkins D.M."/>
            <person name="Durkin A.S."/>
            <person name="Brinkac L.M."/>
            <person name="Selengut J.D."/>
            <person name="Sanka R."/>
            <person name="DePew J."/>
            <person name="Purushe J."/>
            <person name="Peacock S.J."/>
            <person name="Thaipadungpanit J."/>
            <person name="Wuthiekanun V.W."/>
            <person name="Day N.P."/>
            <person name="Vinetz J.M."/>
            <person name="Sutton G.G."/>
            <person name="Nelson W.C."/>
            <person name="Fouts D.E."/>
        </authorList>
    </citation>
    <scope>NUCLEOTIDE SEQUENCE [LARGE SCALE GENOMIC DNA]</scope>
    <source>
        <strain evidence="1 2">H1</strain>
    </source>
</reference>
<dbReference type="AlphaFoldDB" id="A0A0E2B641"/>
<evidence type="ECO:0000313" key="1">
    <source>
        <dbReference type="EMBL" id="EKO16655.1"/>
    </source>
</evidence>
<proteinExistence type="predicted"/>
<comment type="caution">
    <text evidence="1">The sequence shown here is derived from an EMBL/GenBank/DDBJ whole genome shotgun (WGS) entry which is preliminary data.</text>
</comment>
<gene>
    <name evidence="1" type="ORF">LEP1GSC081_2789</name>
</gene>
<protein>
    <submittedName>
        <fullName evidence="1">Uncharacterized protein</fullName>
    </submittedName>
</protein>
<accession>A0A0E2B641</accession>
<dbReference type="EMBL" id="AHMY02000022">
    <property type="protein sequence ID" value="EKO16655.1"/>
    <property type="molecule type" value="Genomic_DNA"/>
</dbReference>
<sequence length="125" mass="14075">MGQVIFKIWIGCTLLAVFILTLDCGPICGFDSKIKKTIETLQSSCHQESNSDESPGCDWDFGSITFSEIGTSFFKLLKFFIPAQIHSSNVYFSFFTFNFETRFISVFLKTGSNEIQTLGSVRLLI</sequence>
<dbReference type="Proteomes" id="UP000006253">
    <property type="component" value="Unassembled WGS sequence"/>
</dbReference>